<evidence type="ECO:0000313" key="2">
    <source>
        <dbReference type="Proteomes" id="UP001183615"/>
    </source>
</evidence>
<accession>A0ABU2S575</accession>
<name>A0ABU2S575_9ACTN</name>
<dbReference type="RefSeq" id="WP_311617162.1">
    <property type="nucleotide sequence ID" value="NZ_JAVREV010000004.1"/>
</dbReference>
<proteinExistence type="predicted"/>
<dbReference type="EMBL" id="JAVREV010000004">
    <property type="protein sequence ID" value="MDT0442755.1"/>
    <property type="molecule type" value="Genomic_DNA"/>
</dbReference>
<organism evidence="1 2">
    <name type="scientific">Streptomyces johnsoniae</name>
    <dbReference type="NCBI Taxonomy" id="3075532"/>
    <lineage>
        <taxon>Bacteria</taxon>
        <taxon>Bacillati</taxon>
        <taxon>Actinomycetota</taxon>
        <taxon>Actinomycetes</taxon>
        <taxon>Kitasatosporales</taxon>
        <taxon>Streptomycetaceae</taxon>
        <taxon>Streptomyces</taxon>
    </lineage>
</organism>
<keyword evidence="2" id="KW-1185">Reference proteome</keyword>
<dbReference type="Proteomes" id="UP001183615">
    <property type="component" value="Unassembled WGS sequence"/>
</dbReference>
<evidence type="ECO:0000313" key="1">
    <source>
        <dbReference type="EMBL" id="MDT0442755.1"/>
    </source>
</evidence>
<protein>
    <submittedName>
        <fullName evidence="1">Uncharacterized protein</fullName>
    </submittedName>
</protein>
<gene>
    <name evidence="1" type="ORF">RM779_09105</name>
</gene>
<comment type="caution">
    <text evidence="1">The sequence shown here is derived from an EMBL/GenBank/DDBJ whole genome shotgun (WGS) entry which is preliminary data.</text>
</comment>
<reference evidence="2" key="1">
    <citation type="submission" date="2023-07" db="EMBL/GenBank/DDBJ databases">
        <title>30 novel species of actinomycetes from the DSMZ collection.</title>
        <authorList>
            <person name="Nouioui I."/>
        </authorList>
    </citation>
    <scope>NUCLEOTIDE SEQUENCE [LARGE SCALE GENOMIC DNA]</scope>
    <source>
        <strain evidence="2">DSM 41886</strain>
    </source>
</reference>
<sequence>MISSAAHRAAPGGNGIGRLSTMWLMPASIRPGTAVRVAAGSS</sequence>